<keyword evidence="4" id="KW-0328">Glycosyltransferase</keyword>
<evidence type="ECO:0000256" key="3">
    <source>
        <dbReference type="ARBA" id="ARBA00022526"/>
    </source>
</evidence>
<evidence type="ECO:0000259" key="8">
    <source>
        <dbReference type="Pfam" id="PF00534"/>
    </source>
</evidence>
<dbReference type="OrthoDB" id="9801573at2"/>
<evidence type="ECO:0000259" key="9">
    <source>
        <dbReference type="Pfam" id="PF21269"/>
    </source>
</evidence>
<evidence type="ECO:0000256" key="5">
    <source>
        <dbReference type="ARBA" id="ARBA00022679"/>
    </source>
</evidence>
<name>A0A2S7K0M6_9PROT</name>
<dbReference type="InterPro" id="IPR001296">
    <property type="entry name" value="Glyco_trans_1"/>
</dbReference>
<keyword evidence="11" id="KW-1185">Reference proteome</keyword>
<comment type="subunit">
    <text evidence="2">Homodimer.</text>
</comment>
<evidence type="ECO:0000313" key="11">
    <source>
        <dbReference type="Proteomes" id="UP000239504"/>
    </source>
</evidence>
<feature type="domain" description="Trehalose synthase N-terminal" evidence="9">
    <location>
        <begin position="57"/>
        <end position="198"/>
    </location>
</feature>
<proteinExistence type="inferred from homology"/>
<keyword evidence="3" id="KW-0313">Glucose metabolism</keyword>
<dbReference type="Pfam" id="PF21269">
    <property type="entry name" value="TreT_GT1"/>
    <property type="match status" value="1"/>
</dbReference>
<keyword evidence="5 10" id="KW-0808">Transferase</keyword>
<comment type="similarity">
    <text evidence="1">Belongs to the glycosyltransferase group 1 family. Glycosyltransferase 4 subfamily.</text>
</comment>
<keyword evidence="6" id="KW-0119">Carbohydrate metabolism</keyword>
<gene>
    <name evidence="10" type="ORF">CW354_16470</name>
</gene>
<dbReference type="EMBL" id="PJCH01000015">
    <property type="protein sequence ID" value="PQA85978.1"/>
    <property type="molecule type" value="Genomic_DNA"/>
</dbReference>
<protein>
    <submittedName>
        <fullName evidence="10">Glycosyl transferase family 1</fullName>
    </submittedName>
</protein>
<dbReference type="AlphaFoldDB" id="A0A2S7K0M6"/>
<reference evidence="10 11" key="1">
    <citation type="submission" date="2017-12" db="EMBL/GenBank/DDBJ databases">
        <authorList>
            <person name="Hurst M.R.H."/>
        </authorList>
    </citation>
    <scope>NUCLEOTIDE SEQUENCE [LARGE SCALE GENOMIC DNA]</scope>
    <source>
        <strain evidence="10 11">SY-3-19</strain>
    </source>
</reference>
<feature type="domain" description="Glycosyl transferase family 1" evidence="8">
    <location>
        <begin position="230"/>
        <end position="394"/>
    </location>
</feature>
<evidence type="ECO:0000256" key="2">
    <source>
        <dbReference type="ARBA" id="ARBA00011738"/>
    </source>
</evidence>
<dbReference type="InterPro" id="IPR049438">
    <property type="entry name" value="TreT_GT1"/>
</dbReference>
<organism evidence="10 11">
    <name type="scientific">Hyphococcus luteus</name>
    <dbReference type="NCBI Taxonomy" id="2058213"/>
    <lineage>
        <taxon>Bacteria</taxon>
        <taxon>Pseudomonadati</taxon>
        <taxon>Pseudomonadota</taxon>
        <taxon>Alphaproteobacteria</taxon>
        <taxon>Parvularculales</taxon>
        <taxon>Parvularculaceae</taxon>
        <taxon>Hyphococcus</taxon>
    </lineage>
</organism>
<comment type="caution">
    <text evidence="10">The sequence shown here is derived from an EMBL/GenBank/DDBJ whole genome shotgun (WGS) entry which is preliminary data.</text>
</comment>
<dbReference type="PANTHER" id="PTHR47779">
    <property type="entry name" value="SYNTHASE (CCG-9), PUTATIVE (AFU_ORTHOLOGUE AFUA_3G12100)-RELATED"/>
    <property type="match status" value="1"/>
</dbReference>
<dbReference type="GO" id="GO:0006006">
    <property type="term" value="P:glucose metabolic process"/>
    <property type="evidence" value="ECO:0007669"/>
    <property type="project" value="UniProtKB-KW"/>
</dbReference>
<dbReference type="Pfam" id="PF00534">
    <property type="entry name" value="Glycos_transf_1"/>
    <property type="match status" value="1"/>
</dbReference>
<sequence>MEDSTAIASRDEAGPASHSGPGHRLITVEDYEPLIGAEAVERIQKKAQQISDVHIVNVNSTYYGGGVAEILSSLTLLMNAAGVQTGWRVIEGRPDYFSVTKKMHNALQGEDINLSELKQDIYEEVVFENAMRMHLDHDIVIVHDPQPLPLIRHFRKKAPWIWRCHVDMTRPNQELWSYLAPFIEKYDAVVFSLPEYAQKLTTPQRFIMPAINPFSTTNKQLSEDEIADRFAHYGIPTDLPLVVQVSRFDKWKDPQGVIDAFKIARKEVDATLVLIGNVATDDPEGQEVFESLCHCAEERIIILSVPDSALVNALQQRAAVVLQKSLREGFGLTVTEAMWKGVPVIGGDVGGIRRQIEDGVNGFLVESVEEAAERIVRLLKDKKLRERIGANAKQSVRSRFLLTRLAEDWLDLVGAFEPHFRLRGDAGV</sequence>
<dbReference type="InterPro" id="IPR052078">
    <property type="entry name" value="Trehalose_Metab_GTase"/>
</dbReference>
<feature type="region of interest" description="Disordered" evidence="7">
    <location>
        <begin position="1"/>
        <end position="23"/>
    </location>
</feature>
<accession>A0A2S7K0M6</accession>
<evidence type="ECO:0000256" key="4">
    <source>
        <dbReference type="ARBA" id="ARBA00022676"/>
    </source>
</evidence>
<evidence type="ECO:0000313" key="10">
    <source>
        <dbReference type="EMBL" id="PQA85978.1"/>
    </source>
</evidence>
<evidence type="ECO:0000256" key="1">
    <source>
        <dbReference type="ARBA" id="ARBA00009481"/>
    </source>
</evidence>
<dbReference type="Proteomes" id="UP000239504">
    <property type="component" value="Unassembled WGS sequence"/>
</dbReference>
<dbReference type="GO" id="GO:0016757">
    <property type="term" value="F:glycosyltransferase activity"/>
    <property type="evidence" value="ECO:0007669"/>
    <property type="project" value="UniProtKB-KW"/>
</dbReference>
<evidence type="ECO:0000256" key="6">
    <source>
        <dbReference type="ARBA" id="ARBA00023277"/>
    </source>
</evidence>
<dbReference type="Gene3D" id="3.40.50.2000">
    <property type="entry name" value="Glycogen Phosphorylase B"/>
    <property type="match status" value="2"/>
</dbReference>
<dbReference type="SUPFAM" id="SSF53756">
    <property type="entry name" value="UDP-Glycosyltransferase/glycogen phosphorylase"/>
    <property type="match status" value="1"/>
</dbReference>
<dbReference type="PANTHER" id="PTHR47779:SF1">
    <property type="entry name" value="SYNTHASE (CCG-9), PUTATIVE (AFU_ORTHOLOGUE AFUA_3G12100)-RELATED"/>
    <property type="match status" value="1"/>
</dbReference>
<evidence type="ECO:0000256" key="7">
    <source>
        <dbReference type="SAM" id="MobiDB-lite"/>
    </source>
</evidence>